<feature type="domain" description="Glycosyltransferase subfamily 4-like N-terminal" evidence="4">
    <location>
        <begin position="14"/>
        <end position="157"/>
    </location>
</feature>
<keyword evidence="1 5" id="KW-0328">Glycosyltransferase</keyword>
<dbReference type="SUPFAM" id="SSF53756">
    <property type="entry name" value="UDP-Glycosyltransferase/glycogen phosphorylase"/>
    <property type="match status" value="1"/>
</dbReference>
<evidence type="ECO:0000256" key="1">
    <source>
        <dbReference type="ARBA" id="ARBA00022676"/>
    </source>
</evidence>
<dbReference type="AlphaFoldDB" id="A0A5B9R020"/>
<sequence>MRILQITSGGRKANGAVLYAADLSKRLCERGHDVWMLTPPGSFVAGAIAGSKVRHEPSDLSRWPLAELKRVRDLIRREGIDVVHGHNSRAFNFAVCLRRLFGIPCVSTAHSNKIQVHWCLADRIIAVSQATRRFHCRWNLVRPSRISVIHNPIDTQRFRPLDAAERQQVRRDIGLPDDALVLLIAGHVIARKGQLTAVQAMPRILKKFPQARLVMVGHESAEYGPAVRAEAARLGLNEQVQWLPSRDDVEQVFGAADLCLCPSLDEPFGLTACEALACEVPVVASRLGGFLETIQPDRSGLLVPRKDPDELAKATLSLLQQPSQRQAMGRFGRQWVVEHLGSDSHDTSVEGVYRQVCRPS</sequence>
<keyword evidence="2 5" id="KW-0808">Transferase</keyword>
<evidence type="ECO:0000259" key="4">
    <source>
        <dbReference type="Pfam" id="PF13439"/>
    </source>
</evidence>
<dbReference type="GO" id="GO:0009011">
    <property type="term" value="F:alpha-1,4-glucan glucosyltransferase (ADP-glucose donor) activity"/>
    <property type="evidence" value="ECO:0007669"/>
    <property type="project" value="UniProtKB-EC"/>
</dbReference>
<evidence type="ECO:0000313" key="6">
    <source>
        <dbReference type="Proteomes" id="UP000325286"/>
    </source>
</evidence>
<keyword evidence="6" id="KW-1185">Reference proteome</keyword>
<proteinExistence type="predicted"/>
<dbReference type="Proteomes" id="UP000325286">
    <property type="component" value="Chromosome"/>
</dbReference>
<reference evidence="5 6" key="1">
    <citation type="submission" date="2019-08" db="EMBL/GenBank/DDBJ databases">
        <title>Deep-cultivation of Planctomycetes and their phenomic and genomic characterization uncovers novel biology.</title>
        <authorList>
            <person name="Wiegand S."/>
            <person name="Jogler M."/>
            <person name="Boedeker C."/>
            <person name="Pinto D."/>
            <person name="Vollmers J."/>
            <person name="Rivas-Marin E."/>
            <person name="Kohn T."/>
            <person name="Peeters S.H."/>
            <person name="Heuer A."/>
            <person name="Rast P."/>
            <person name="Oberbeckmann S."/>
            <person name="Bunk B."/>
            <person name="Jeske O."/>
            <person name="Meyerdierks A."/>
            <person name="Storesund J.E."/>
            <person name="Kallscheuer N."/>
            <person name="Luecker S."/>
            <person name="Lage O.M."/>
            <person name="Pohl T."/>
            <person name="Merkel B.J."/>
            <person name="Hornburger P."/>
            <person name="Mueller R.-W."/>
            <person name="Bruemmer F."/>
            <person name="Labrenz M."/>
            <person name="Spormann A.M."/>
            <person name="Op den Camp H."/>
            <person name="Overmann J."/>
            <person name="Amann R."/>
            <person name="Jetten M.S.M."/>
            <person name="Mascher T."/>
            <person name="Medema M.H."/>
            <person name="Devos D.P."/>
            <person name="Kaster A.-K."/>
            <person name="Ovreas L."/>
            <person name="Rohde M."/>
            <person name="Galperin M.Y."/>
            <person name="Jogler C."/>
        </authorList>
    </citation>
    <scope>NUCLEOTIDE SEQUENCE [LARGE SCALE GENOMIC DNA]</scope>
    <source>
        <strain evidence="5 6">UC8</strain>
    </source>
</reference>
<dbReference type="KEGG" id="rul:UC8_56110"/>
<name>A0A5B9R020_9BACT</name>
<dbReference type="CDD" id="cd03801">
    <property type="entry name" value="GT4_PimA-like"/>
    <property type="match status" value="1"/>
</dbReference>
<accession>A0A5B9R020</accession>
<dbReference type="PANTHER" id="PTHR12526">
    <property type="entry name" value="GLYCOSYLTRANSFERASE"/>
    <property type="match status" value="1"/>
</dbReference>
<evidence type="ECO:0000256" key="2">
    <source>
        <dbReference type="ARBA" id="ARBA00022679"/>
    </source>
</evidence>
<dbReference type="Gene3D" id="3.40.50.2000">
    <property type="entry name" value="Glycogen Phosphorylase B"/>
    <property type="match status" value="2"/>
</dbReference>
<dbReference type="Pfam" id="PF13439">
    <property type="entry name" value="Glyco_transf_4"/>
    <property type="match status" value="1"/>
</dbReference>
<dbReference type="RefSeq" id="WP_068132545.1">
    <property type="nucleotide sequence ID" value="NZ_CP042914.1"/>
</dbReference>
<dbReference type="EC" id="2.4.1.21" evidence="5"/>
<organism evidence="5 6">
    <name type="scientific">Roseimaritima ulvae</name>
    <dbReference type="NCBI Taxonomy" id="980254"/>
    <lineage>
        <taxon>Bacteria</taxon>
        <taxon>Pseudomonadati</taxon>
        <taxon>Planctomycetota</taxon>
        <taxon>Planctomycetia</taxon>
        <taxon>Pirellulales</taxon>
        <taxon>Pirellulaceae</taxon>
        <taxon>Roseimaritima</taxon>
    </lineage>
</organism>
<dbReference type="Pfam" id="PF00534">
    <property type="entry name" value="Glycos_transf_1"/>
    <property type="match status" value="1"/>
</dbReference>
<feature type="domain" description="Glycosyl transferase family 1" evidence="3">
    <location>
        <begin position="166"/>
        <end position="335"/>
    </location>
</feature>
<evidence type="ECO:0000313" key="5">
    <source>
        <dbReference type="EMBL" id="QEG43560.1"/>
    </source>
</evidence>
<dbReference type="EMBL" id="CP042914">
    <property type="protein sequence ID" value="QEG43560.1"/>
    <property type="molecule type" value="Genomic_DNA"/>
</dbReference>
<protein>
    <submittedName>
        <fullName evidence="5">Capsular glucan synthase</fullName>
        <ecNumber evidence="5">2.4.1.21</ecNumber>
    </submittedName>
</protein>
<gene>
    <name evidence="5" type="primary">glgA_2</name>
    <name evidence="5" type="ORF">UC8_56110</name>
</gene>
<dbReference type="PANTHER" id="PTHR12526:SF510">
    <property type="entry name" value="D-INOSITOL 3-PHOSPHATE GLYCOSYLTRANSFERASE"/>
    <property type="match status" value="1"/>
</dbReference>
<dbReference type="OrthoDB" id="232381at2"/>
<dbReference type="InterPro" id="IPR001296">
    <property type="entry name" value="Glyco_trans_1"/>
</dbReference>
<evidence type="ECO:0000259" key="3">
    <source>
        <dbReference type="Pfam" id="PF00534"/>
    </source>
</evidence>
<dbReference type="InterPro" id="IPR028098">
    <property type="entry name" value="Glyco_trans_4-like_N"/>
</dbReference>